<name>X0U2S7_9ZZZZ</name>
<comment type="caution">
    <text evidence="2">The sequence shown here is derived from an EMBL/GenBank/DDBJ whole genome shotgun (WGS) entry which is preliminary data.</text>
</comment>
<dbReference type="EMBL" id="BARS01027581">
    <property type="protein sequence ID" value="GAF99849.1"/>
    <property type="molecule type" value="Genomic_DNA"/>
</dbReference>
<accession>X0U2S7</accession>
<proteinExistence type="predicted"/>
<dbReference type="AlphaFoldDB" id="X0U2S7"/>
<reference evidence="2" key="1">
    <citation type="journal article" date="2014" name="Front. Microbiol.">
        <title>High frequency of phylogenetically diverse reductive dehalogenase-homologous genes in deep subseafloor sedimentary metagenomes.</title>
        <authorList>
            <person name="Kawai M."/>
            <person name="Futagami T."/>
            <person name="Toyoda A."/>
            <person name="Takaki Y."/>
            <person name="Nishi S."/>
            <person name="Hori S."/>
            <person name="Arai W."/>
            <person name="Tsubouchi T."/>
            <person name="Morono Y."/>
            <person name="Uchiyama I."/>
            <person name="Ito T."/>
            <person name="Fujiyama A."/>
            <person name="Inagaki F."/>
            <person name="Takami H."/>
        </authorList>
    </citation>
    <scope>NUCLEOTIDE SEQUENCE</scope>
    <source>
        <strain evidence="2">Expedition CK06-06</strain>
    </source>
</reference>
<keyword evidence="1" id="KW-0812">Transmembrane</keyword>
<evidence type="ECO:0000256" key="1">
    <source>
        <dbReference type="SAM" id="Phobius"/>
    </source>
</evidence>
<protein>
    <submittedName>
        <fullName evidence="2">Uncharacterized protein</fullName>
    </submittedName>
</protein>
<keyword evidence="1" id="KW-0472">Membrane</keyword>
<sequence length="91" mass="9988">MDEILFVLAGILGTTAVMFLGKWLGNDKGEKMAAVDTERTTEALTKASELIGKRAEVEAEAEEDKQRIKDKLAIKDPVERLEAIAGELKDL</sequence>
<gene>
    <name evidence="2" type="ORF">S01H1_43299</name>
</gene>
<keyword evidence="1" id="KW-1133">Transmembrane helix</keyword>
<evidence type="ECO:0000313" key="2">
    <source>
        <dbReference type="EMBL" id="GAF99849.1"/>
    </source>
</evidence>
<feature type="transmembrane region" description="Helical" evidence="1">
    <location>
        <begin position="6"/>
        <end position="24"/>
    </location>
</feature>
<organism evidence="2">
    <name type="scientific">marine sediment metagenome</name>
    <dbReference type="NCBI Taxonomy" id="412755"/>
    <lineage>
        <taxon>unclassified sequences</taxon>
        <taxon>metagenomes</taxon>
        <taxon>ecological metagenomes</taxon>
    </lineage>
</organism>